<reference evidence="1 2" key="1">
    <citation type="submission" date="2014-04" db="EMBL/GenBank/DDBJ databases">
        <title>Evolutionary Origins and Diversification of the Mycorrhizal Mutualists.</title>
        <authorList>
            <consortium name="DOE Joint Genome Institute"/>
            <consortium name="Mycorrhizal Genomics Consortium"/>
            <person name="Kohler A."/>
            <person name="Kuo A."/>
            <person name="Nagy L.G."/>
            <person name="Floudas D."/>
            <person name="Copeland A."/>
            <person name="Barry K.W."/>
            <person name="Cichocki N."/>
            <person name="Veneault-Fourrey C."/>
            <person name="LaButti K."/>
            <person name="Lindquist E.A."/>
            <person name="Lipzen A."/>
            <person name="Lundell T."/>
            <person name="Morin E."/>
            <person name="Murat C."/>
            <person name="Riley R."/>
            <person name="Ohm R."/>
            <person name="Sun H."/>
            <person name="Tunlid A."/>
            <person name="Henrissat B."/>
            <person name="Grigoriev I.V."/>
            <person name="Hibbett D.S."/>
            <person name="Martin F."/>
        </authorList>
    </citation>
    <scope>NUCLEOTIDE SEQUENCE [LARGE SCALE GENOMIC DNA]</scope>
    <source>
        <strain evidence="1 2">FD-317 M1</strain>
    </source>
</reference>
<dbReference type="CDD" id="cd23428">
    <property type="entry name" value="beta-trefoil_Ricin_SPI"/>
    <property type="match status" value="1"/>
</dbReference>
<dbReference type="EMBL" id="KN834766">
    <property type="protein sequence ID" value="KIK62669.1"/>
    <property type="molecule type" value="Genomic_DNA"/>
</dbReference>
<dbReference type="OrthoDB" id="3439489at2759"/>
<dbReference type="HOGENOM" id="CLU_2385722_0_0_1"/>
<dbReference type="Pfam" id="PF16850">
    <property type="entry name" value="Inhibitor_I66"/>
    <property type="match status" value="1"/>
</dbReference>
<dbReference type="AlphaFoldDB" id="A0A0D0CIX6"/>
<dbReference type="Proteomes" id="UP000053593">
    <property type="component" value="Unassembled WGS sequence"/>
</dbReference>
<name>A0A0D0CIX6_9AGAR</name>
<sequence>MPLKTGHYLIINSGKCVGRPLIEDRSNNPKPIILLPRGFREQEIKWVIEGDDHKGYTVSIRGDPTAPIDSKVFALLHEREKAEKWHIEPVKQRGPNRYVYYSACTCTLRIPHS</sequence>
<proteinExistence type="predicted"/>
<accession>A0A0D0CIX6</accession>
<gene>
    <name evidence="1" type="ORF">GYMLUDRAFT_41585</name>
</gene>
<keyword evidence="2" id="KW-1185">Reference proteome</keyword>
<evidence type="ECO:0000313" key="1">
    <source>
        <dbReference type="EMBL" id="KIK62669.1"/>
    </source>
</evidence>
<dbReference type="GO" id="GO:0004867">
    <property type="term" value="F:serine-type endopeptidase inhibitor activity"/>
    <property type="evidence" value="ECO:0007669"/>
    <property type="project" value="InterPro"/>
</dbReference>
<protein>
    <submittedName>
        <fullName evidence="1">Uncharacterized protein</fullName>
    </submittedName>
</protein>
<organism evidence="1 2">
    <name type="scientific">Collybiopsis luxurians FD-317 M1</name>
    <dbReference type="NCBI Taxonomy" id="944289"/>
    <lineage>
        <taxon>Eukaryota</taxon>
        <taxon>Fungi</taxon>
        <taxon>Dikarya</taxon>
        <taxon>Basidiomycota</taxon>
        <taxon>Agaricomycotina</taxon>
        <taxon>Agaricomycetes</taxon>
        <taxon>Agaricomycetidae</taxon>
        <taxon>Agaricales</taxon>
        <taxon>Marasmiineae</taxon>
        <taxon>Omphalotaceae</taxon>
        <taxon>Collybiopsis</taxon>
        <taxon>Collybiopsis luxurians</taxon>
    </lineage>
</organism>
<evidence type="ECO:0000313" key="2">
    <source>
        <dbReference type="Proteomes" id="UP000053593"/>
    </source>
</evidence>
<dbReference type="Gene3D" id="2.80.10.50">
    <property type="match status" value="1"/>
</dbReference>
<dbReference type="InterPro" id="IPR031755">
    <property type="entry name" value="Inhibitor_I66"/>
</dbReference>